<dbReference type="Proteomes" id="UP001162483">
    <property type="component" value="Unassembled WGS sequence"/>
</dbReference>
<sequence length="85" mass="9085">MCQPIALIAARCPTPGGEHPRCHQVPHAWRRASSLPSGDPRLAESILAATRCPTPGGEHPRCHQVTHAWRTAASLPPGDPRLADS</sequence>
<accession>A0ABN9D5M3</accession>
<comment type="caution">
    <text evidence="1">The sequence shown here is derived from an EMBL/GenBank/DDBJ whole genome shotgun (WGS) entry which is preliminary data.</text>
</comment>
<evidence type="ECO:0000313" key="1">
    <source>
        <dbReference type="EMBL" id="CAI9567244.1"/>
    </source>
</evidence>
<protein>
    <submittedName>
        <fullName evidence="1">Uncharacterized protein</fullName>
    </submittedName>
</protein>
<evidence type="ECO:0000313" key="2">
    <source>
        <dbReference type="Proteomes" id="UP001162483"/>
    </source>
</evidence>
<gene>
    <name evidence="1" type="ORF">SPARVUS_LOCUS6504258</name>
</gene>
<reference evidence="1" key="1">
    <citation type="submission" date="2023-05" db="EMBL/GenBank/DDBJ databases">
        <authorList>
            <person name="Stuckert A."/>
        </authorList>
    </citation>
    <scope>NUCLEOTIDE SEQUENCE</scope>
</reference>
<dbReference type="EMBL" id="CATNWA010014090">
    <property type="protein sequence ID" value="CAI9567244.1"/>
    <property type="molecule type" value="Genomic_DNA"/>
</dbReference>
<organism evidence="1 2">
    <name type="scientific">Staurois parvus</name>
    <dbReference type="NCBI Taxonomy" id="386267"/>
    <lineage>
        <taxon>Eukaryota</taxon>
        <taxon>Metazoa</taxon>
        <taxon>Chordata</taxon>
        <taxon>Craniata</taxon>
        <taxon>Vertebrata</taxon>
        <taxon>Euteleostomi</taxon>
        <taxon>Amphibia</taxon>
        <taxon>Batrachia</taxon>
        <taxon>Anura</taxon>
        <taxon>Neobatrachia</taxon>
        <taxon>Ranoidea</taxon>
        <taxon>Ranidae</taxon>
        <taxon>Staurois</taxon>
    </lineage>
</organism>
<keyword evidence="2" id="KW-1185">Reference proteome</keyword>
<proteinExistence type="predicted"/>
<feature type="non-terminal residue" evidence="1">
    <location>
        <position position="85"/>
    </location>
</feature>
<name>A0ABN9D5M3_9NEOB</name>